<evidence type="ECO:0000313" key="5">
    <source>
        <dbReference type="Proteomes" id="UP000183810"/>
    </source>
</evidence>
<feature type="domain" description="DUF7373" evidence="3">
    <location>
        <begin position="256"/>
        <end position="400"/>
    </location>
</feature>
<keyword evidence="1" id="KW-0732">Signal</keyword>
<gene>
    <name evidence="4" type="ORF">BOX37_04220</name>
</gene>
<evidence type="ECO:0000313" key="4">
    <source>
        <dbReference type="EMBL" id="APE33305.1"/>
    </source>
</evidence>
<proteinExistence type="predicted"/>
<dbReference type="Pfam" id="PF24092">
    <property type="entry name" value="DUF7373_C"/>
    <property type="match status" value="1"/>
</dbReference>
<evidence type="ECO:0000259" key="2">
    <source>
        <dbReference type="Pfam" id="PF24088"/>
    </source>
</evidence>
<reference evidence="4" key="1">
    <citation type="submission" date="2016-11" db="EMBL/GenBank/DDBJ databases">
        <authorList>
            <person name="Jaros S."/>
            <person name="Januszkiewicz K."/>
            <person name="Wedrychowicz H."/>
        </authorList>
    </citation>
    <scope>NUCLEOTIDE SEQUENCE [LARGE SCALE GENOMIC DNA]</scope>
    <source>
        <strain evidence="4">Y48</strain>
    </source>
</reference>
<feature type="signal peptide" evidence="1">
    <location>
        <begin position="1"/>
        <end position="20"/>
    </location>
</feature>
<dbReference type="Proteomes" id="UP000183810">
    <property type="component" value="Chromosome"/>
</dbReference>
<accession>A0A1J0VMQ4</accession>
<dbReference type="AlphaFoldDB" id="A0A1J0VMQ4"/>
<evidence type="ECO:0000256" key="1">
    <source>
        <dbReference type="SAM" id="SignalP"/>
    </source>
</evidence>
<dbReference type="PROSITE" id="PS51257">
    <property type="entry name" value="PROKAR_LIPOPROTEIN"/>
    <property type="match status" value="1"/>
</dbReference>
<dbReference type="RefSeq" id="WP_071926489.1">
    <property type="nucleotide sequence ID" value="NZ_CP018082.1"/>
</dbReference>
<dbReference type="InterPro" id="IPR055797">
    <property type="entry name" value="DUF7373"/>
</dbReference>
<dbReference type="InterPro" id="IPR056463">
    <property type="entry name" value="DUF7373_C"/>
</dbReference>
<dbReference type="KEGG" id="nsl:BOX37_04220"/>
<evidence type="ECO:0000259" key="3">
    <source>
        <dbReference type="Pfam" id="PF24092"/>
    </source>
</evidence>
<organism evidence="4 5">
    <name type="scientific">Nocardia mangyaensis</name>
    <dbReference type="NCBI Taxonomy" id="2213200"/>
    <lineage>
        <taxon>Bacteria</taxon>
        <taxon>Bacillati</taxon>
        <taxon>Actinomycetota</taxon>
        <taxon>Actinomycetes</taxon>
        <taxon>Mycobacteriales</taxon>
        <taxon>Nocardiaceae</taxon>
        <taxon>Nocardia</taxon>
    </lineage>
</organism>
<name>A0A1J0VMQ4_9NOCA</name>
<dbReference type="OrthoDB" id="5171545at2"/>
<feature type="chain" id="PRO_5039148958" evidence="1">
    <location>
        <begin position="21"/>
        <end position="401"/>
    </location>
</feature>
<sequence>MISSTKIRIVSALCCAIALAAVTGCAVSGTPVAAEPDVRGLATGAYATDHHRYDEPAGDKGSLVEGTRMAAAVVPAMRIDPSLSHGRGGTVIADVSRALDFVANVSRPVLENRGFVVGYAALGADRPDPEGQTRPSAETTAVTTVLLRFPDATAATLAARELEDVDLAVSPENRKLASTEYPQAYLHWRPGVPTIGAFLAHEDFVISLFIQRPRADSADLIAWVEQALDAELPVLDAFTPTPYDQLADLPVDPDRLLARAVVRNRDVLGPDQHSFAVYSTAHLVNNTADQTTRQELIEATGAERIAMVDGGSITLVRDQAAAEALLTGLVDSAGTYDTLPAPTDVPGAKCLQLNDQGDADQEYKYRCYIPYKRYLGIVSSDQEPDVRQKISAQYALLANSL</sequence>
<dbReference type="Pfam" id="PF24088">
    <property type="entry name" value="DUF7373"/>
    <property type="match status" value="1"/>
</dbReference>
<protein>
    <submittedName>
        <fullName evidence="4">Uncharacterized protein</fullName>
    </submittedName>
</protein>
<keyword evidence="5" id="KW-1185">Reference proteome</keyword>
<feature type="domain" description="DUF7373" evidence="2">
    <location>
        <begin position="54"/>
        <end position="251"/>
    </location>
</feature>
<dbReference type="EMBL" id="CP018082">
    <property type="protein sequence ID" value="APE33305.1"/>
    <property type="molecule type" value="Genomic_DNA"/>
</dbReference>